<dbReference type="STRING" id="142842.SAMN02745118_02058"/>
<feature type="domain" description="Ferrous iron transporter FeoA-like" evidence="2">
    <location>
        <begin position="1"/>
        <end position="71"/>
    </location>
</feature>
<evidence type="ECO:0000313" key="4">
    <source>
        <dbReference type="Proteomes" id="UP000190625"/>
    </source>
</evidence>
<evidence type="ECO:0000313" key="3">
    <source>
        <dbReference type="EMBL" id="SJZ86586.1"/>
    </source>
</evidence>
<protein>
    <submittedName>
        <fullName evidence="3">Ferrous iron transport protein A</fullName>
    </submittedName>
</protein>
<dbReference type="SMART" id="SM00899">
    <property type="entry name" value="FeoA"/>
    <property type="match status" value="1"/>
</dbReference>
<name>A0A1T4P5R4_9FIRM</name>
<dbReference type="InterPro" id="IPR038157">
    <property type="entry name" value="FeoA_core_dom"/>
</dbReference>
<evidence type="ECO:0000259" key="2">
    <source>
        <dbReference type="SMART" id="SM00899"/>
    </source>
</evidence>
<dbReference type="Proteomes" id="UP000190625">
    <property type="component" value="Unassembled WGS sequence"/>
</dbReference>
<dbReference type="SUPFAM" id="SSF50037">
    <property type="entry name" value="C-terminal domain of transcriptional repressors"/>
    <property type="match status" value="1"/>
</dbReference>
<accession>A0A1T4P5R4</accession>
<proteinExistence type="predicted"/>
<evidence type="ECO:0000256" key="1">
    <source>
        <dbReference type="ARBA" id="ARBA00023004"/>
    </source>
</evidence>
<dbReference type="OrthoDB" id="2111964at2"/>
<dbReference type="InterPro" id="IPR008988">
    <property type="entry name" value="Transcriptional_repressor_C"/>
</dbReference>
<dbReference type="Gene3D" id="2.30.30.90">
    <property type="match status" value="1"/>
</dbReference>
<dbReference type="InterPro" id="IPR007167">
    <property type="entry name" value="Fe-transptr_FeoA-like"/>
</dbReference>
<keyword evidence="4" id="KW-1185">Reference proteome</keyword>
<dbReference type="AlphaFoldDB" id="A0A1T4P5R4"/>
<organism evidence="3 4">
    <name type="scientific">Selenihalanaerobacter shriftii</name>
    <dbReference type="NCBI Taxonomy" id="142842"/>
    <lineage>
        <taxon>Bacteria</taxon>
        <taxon>Bacillati</taxon>
        <taxon>Bacillota</taxon>
        <taxon>Clostridia</taxon>
        <taxon>Halanaerobiales</taxon>
        <taxon>Halobacteroidaceae</taxon>
        <taxon>Selenihalanaerobacter</taxon>
    </lineage>
</organism>
<gene>
    <name evidence="3" type="ORF">SAMN02745118_02058</name>
</gene>
<keyword evidence="1" id="KW-0408">Iron</keyword>
<dbReference type="EMBL" id="FUWM01000017">
    <property type="protein sequence ID" value="SJZ86586.1"/>
    <property type="molecule type" value="Genomic_DNA"/>
</dbReference>
<sequence>MTLDKARQGQNIEIVSIPDKIVRAQTMRFGISEGAQVQCHEKVPKGPIILKKNLQEIAVGYNLAKKIKVKLANRRSS</sequence>
<dbReference type="GO" id="GO:0046914">
    <property type="term" value="F:transition metal ion binding"/>
    <property type="evidence" value="ECO:0007669"/>
    <property type="project" value="InterPro"/>
</dbReference>
<dbReference type="RefSeq" id="WP_078810489.1">
    <property type="nucleotide sequence ID" value="NZ_FUWM01000017.1"/>
</dbReference>
<dbReference type="Pfam" id="PF04023">
    <property type="entry name" value="FeoA"/>
    <property type="match status" value="1"/>
</dbReference>
<reference evidence="4" key="1">
    <citation type="submission" date="2017-02" db="EMBL/GenBank/DDBJ databases">
        <authorList>
            <person name="Varghese N."/>
            <person name="Submissions S."/>
        </authorList>
    </citation>
    <scope>NUCLEOTIDE SEQUENCE [LARGE SCALE GENOMIC DNA]</scope>
    <source>
        <strain evidence="4">ATCC BAA-73</strain>
    </source>
</reference>